<dbReference type="AlphaFoldDB" id="A0A0H2M861"/>
<dbReference type="InterPro" id="IPR006016">
    <property type="entry name" value="UspA"/>
</dbReference>
<dbReference type="Proteomes" id="UP000035170">
    <property type="component" value="Unassembled WGS sequence"/>
</dbReference>
<feature type="domain" description="UspA" evidence="2">
    <location>
        <begin position="2"/>
        <end position="140"/>
    </location>
</feature>
<evidence type="ECO:0000313" key="4">
    <source>
        <dbReference type="Proteomes" id="UP000035170"/>
    </source>
</evidence>
<dbReference type="Pfam" id="PF00582">
    <property type="entry name" value="Usp"/>
    <property type="match status" value="1"/>
</dbReference>
<sequence length="140" mass="15114">MKILLAVDGSEYTARMLDYLTAHKEWSNAGHAFTVFNAVLPVPHRAAAFAGPDLVHTYYDDEARVVLEPVRAALALHGIEAAFAHKVGHPADEIANFAERGKFDLVIMGSRGHGALTNLVLGSVAMKVLARCTVPVLLVR</sequence>
<evidence type="ECO:0000313" key="3">
    <source>
        <dbReference type="EMBL" id="KLN53230.1"/>
    </source>
</evidence>
<dbReference type="PANTHER" id="PTHR46268">
    <property type="entry name" value="STRESS RESPONSE PROTEIN NHAX"/>
    <property type="match status" value="1"/>
</dbReference>
<dbReference type="InterPro" id="IPR006015">
    <property type="entry name" value="Universal_stress_UspA"/>
</dbReference>
<dbReference type="Gene3D" id="3.40.50.620">
    <property type="entry name" value="HUPs"/>
    <property type="match status" value="1"/>
</dbReference>
<dbReference type="PATRIC" id="fig|34073.19.peg.5859"/>
<dbReference type="PANTHER" id="PTHR46268:SF6">
    <property type="entry name" value="UNIVERSAL STRESS PROTEIN UP12"/>
    <property type="match status" value="1"/>
</dbReference>
<organism evidence="3 4">
    <name type="scientific">Variovorax paradoxus</name>
    <dbReference type="NCBI Taxonomy" id="34073"/>
    <lineage>
        <taxon>Bacteria</taxon>
        <taxon>Pseudomonadati</taxon>
        <taxon>Pseudomonadota</taxon>
        <taxon>Betaproteobacteria</taxon>
        <taxon>Burkholderiales</taxon>
        <taxon>Comamonadaceae</taxon>
        <taxon>Variovorax</taxon>
    </lineage>
</organism>
<gene>
    <name evidence="3" type="primary">nhaX2</name>
    <name evidence="3" type="ORF">VPARA_57110</name>
</gene>
<dbReference type="EMBL" id="JZWI01000037">
    <property type="protein sequence ID" value="KLN53230.1"/>
    <property type="molecule type" value="Genomic_DNA"/>
</dbReference>
<reference evidence="3 4" key="1">
    <citation type="submission" date="2015-03" db="EMBL/GenBank/DDBJ databases">
        <title>Genome sequence of Variovorax paradoxus TBEA6.</title>
        <authorList>
            <person name="Poehlein A."/>
            <person name="Schuldes J."/>
            <person name="Wuebbeler J.H."/>
            <person name="Hiessl S."/>
            <person name="Steinbuechel A."/>
            <person name="Daniel R."/>
        </authorList>
    </citation>
    <scope>NUCLEOTIDE SEQUENCE [LARGE SCALE GENOMIC DNA]</scope>
    <source>
        <strain evidence="3 4">TBEA6</strain>
    </source>
</reference>
<comment type="similarity">
    <text evidence="1">Belongs to the universal stress protein A family.</text>
</comment>
<dbReference type="InterPro" id="IPR014729">
    <property type="entry name" value="Rossmann-like_a/b/a_fold"/>
</dbReference>
<dbReference type="PRINTS" id="PR01438">
    <property type="entry name" value="UNVRSLSTRESS"/>
</dbReference>
<dbReference type="RefSeq" id="WP_047786953.1">
    <property type="nucleotide sequence ID" value="NZ_JZWI01000037.1"/>
</dbReference>
<name>A0A0H2M861_VARPD</name>
<comment type="caution">
    <text evidence="3">The sequence shown here is derived from an EMBL/GenBank/DDBJ whole genome shotgun (WGS) entry which is preliminary data.</text>
</comment>
<keyword evidence="4" id="KW-1185">Reference proteome</keyword>
<protein>
    <submittedName>
        <fullName evidence="3">Stress response protein NhaX</fullName>
    </submittedName>
</protein>
<proteinExistence type="inferred from homology"/>
<accession>A0A0H2M861</accession>
<dbReference type="SUPFAM" id="SSF52402">
    <property type="entry name" value="Adenine nucleotide alpha hydrolases-like"/>
    <property type="match status" value="1"/>
</dbReference>
<evidence type="ECO:0000259" key="2">
    <source>
        <dbReference type="Pfam" id="PF00582"/>
    </source>
</evidence>
<evidence type="ECO:0000256" key="1">
    <source>
        <dbReference type="ARBA" id="ARBA00008791"/>
    </source>
</evidence>
<dbReference type="CDD" id="cd00293">
    <property type="entry name" value="USP-like"/>
    <property type="match status" value="1"/>
</dbReference>